<dbReference type="RefSeq" id="WP_114678849.1">
    <property type="nucleotide sequence ID" value="NZ_CP031188.1"/>
</dbReference>
<dbReference type="Proteomes" id="UP000253951">
    <property type="component" value="Chromosome"/>
</dbReference>
<name>A0A345HET1_9FLAO</name>
<dbReference type="EMBL" id="CP031188">
    <property type="protein sequence ID" value="AXG75091.1"/>
    <property type="molecule type" value="Genomic_DNA"/>
</dbReference>
<dbReference type="AlphaFoldDB" id="A0A345HET1"/>
<organism evidence="1 2">
    <name type="scientific">Flavobacterium arcticum</name>
    <dbReference type="NCBI Taxonomy" id="1784713"/>
    <lineage>
        <taxon>Bacteria</taxon>
        <taxon>Pseudomonadati</taxon>
        <taxon>Bacteroidota</taxon>
        <taxon>Flavobacteriia</taxon>
        <taxon>Flavobacteriales</taxon>
        <taxon>Flavobacteriaceae</taxon>
        <taxon>Flavobacterium</taxon>
    </lineage>
</organism>
<dbReference type="KEGG" id="fat:DVK85_12970"/>
<evidence type="ECO:0000313" key="1">
    <source>
        <dbReference type="EMBL" id="AXG75091.1"/>
    </source>
</evidence>
<keyword evidence="2" id="KW-1185">Reference proteome</keyword>
<sequence>MRKIFLLLSVVGTLAFTSCDNDDDIYVDTDTIGETIQLNSVNLTFDNATGRYQLLYPLDPVIYDSDAVLVYRFVNDDGFIAKQLIPRTLYIGGPDEVDYDFNYTSQDVLIYADANFDLSTAPEFIYNQTFQIIILPSDFSSNIDVNDYDAVMSALNAGGNQEVRVIETR</sequence>
<proteinExistence type="predicted"/>
<reference evidence="1 2" key="1">
    <citation type="submission" date="2018-07" db="EMBL/GenBank/DDBJ databases">
        <title>Complete genome sequence of Flavobacterium arcticum type strain SM1502T.</title>
        <authorList>
            <person name="Li Y."/>
            <person name="Li D.-D."/>
        </authorList>
    </citation>
    <scope>NUCLEOTIDE SEQUENCE [LARGE SCALE GENOMIC DNA]</scope>
    <source>
        <strain evidence="1 2">SM1502</strain>
    </source>
</reference>
<accession>A0A345HET1</accession>
<gene>
    <name evidence="1" type="ORF">DVK85_12970</name>
</gene>
<dbReference type="OrthoDB" id="1524444at2"/>
<evidence type="ECO:0008006" key="3">
    <source>
        <dbReference type="Google" id="ProtNLM"/>
    </source>
</evidence>
<protein>
    <recommendedName>
        <fullName evidence="3">Dihydrolipoamide dehydrogenase</fullName>
    </recommendedName>
</protein>
<evidence type="ECO:0000313" key="2">
    <source>
        <dbReference type="Proteomes" id="UP000253951"/>
    </source>
</evidence>
<dbReference type="PROSITE" id="PS51257">
    <property type="entry name" value="PROKAR_LIPOPROTEIN"/>
    <property type="match status" value="1"/>
</dbReference>